<protein>
    <submittedName>
        <fullName evidence="8">Copper homeostasis periplasmic binding protein CopC</fullName>
    </submittedName>
</protein>
<keyword evidence="5" id="KW-0186">Copper</keyword>
<dbReference type="InterPro" id="IPR014755">
    <property type="entry name" value="Cu-Rt/internalin_Ig-like"/>
</dbReference>
<feature type="signal peptide" evidence="6">
    <location>
        <begin position="1"/>
        <end position="28"/>
    </location>
</feature>
<dbReference type="InterPro" id="IPR014756">
    <property type="entry name" value="Ig_E-set"/>
</dbReference>
<evidence type="ECO:0000256" key="6">
    <source>
        <dbReference type="SAM" id="SignalP"/>
    </source>
</evidence>
<evidence type="ECO:0000256" key="3">
    <source>
        <dbReference type="ARBA" id="ARBA00022729"/>
    </source>
</evidence>
<dbReference type="EMBL" id="CP061038">
    <property type="protein sequence ID" value="QNQ09674.1"/>
    <property type="molecule type" value="Genomic_DNA"/>
</dbReference>
<dbReference type="Pfam" id="PF04234">
    <property type="entry name" value="CopC"/>
    <property type="match status" value="1"/>
</dbReference>
<keyword evidence="9" id="KW-1185">Reference proteome</keyword>
<evidence type="ECO:0000259" key="7">
    <source>
        <dbReference type="Pfam" id="PF04234"/>
    </source>
</evidence>
<dbReference type="GO" id="GO:0005507">
    <property type="term" value="F:copper ion binding"/>
    <property type="evidence" value="ECO:0007669"/>
    <property type="project" value="InterPro"/>
</dbReference>
<proteinExistence type="inferred from homology"/>
<organism evidence="8 9">
    <name type="scientific">Sphingomonas alpina</name>
    <dbReference type="NCBI Taxonomy" id="653931"/>
    <lineage>
        <taxon>Bacteria</taxon>
        <taxon>Pseudomonadati</taxon>
        <taxon>Pseudomonadota</taxon>
        <taxon>Alphaproteobacteria</taxon>
        <taxon>Sphingomonadales</taxon>
        <taxon>Sphingomonadaceae</taxon>
        <taxon>Sphingomonas</taxon>
    </lineage>
</organism>
<dbReference type="SUPFAM" id="SSF81296">
    <property type="entry name" value="E set domains"/>
    <property type="match status" value="1"/>
</dbReference>
<dbReference type="RefSeq" id="WP_187761984.1">
    <property type="nucleotide sequence ID" value="NZ_CP061038.1"/>
</dbReference>
<keyword evidence="4" id="KW-0574">Periplasm</keyword>
<dbReference type="InterPro" id="IPR047685">
    <property type="entry name" value="CopC-like"/>
</dbReference>
<dbReference type="Proteomes" id="UP000516148">
    <property type="component" value="Chromosome"/>
</dbReference>
<dbReference type="GO" id="GO:0046688">
    <property type="term" value="P:response to copper ion"/>
    <property type="evidence" value="ECO:0007669"/>
    <property type="project" value="InterPro"/>
</dbReference>
<dbReference type="GO" id="GO:0042597">
    <property type="term" value="C:periplasmic space"/>
    <property type="evidence" value="ECO:0007669"/>
    <property type="project" value="UniProtKB-SubCell"/>
</dbReference>
<evidence type="ECO:0000256" key="4">
    <source>
        <dbReference type="ARBA" id="ARBA00022764"/>
    </source>
</evidence>
<dbReference type="AlphaFoldDB" id="A0A7H0LJ21"/>
<keyword evidence="3 6" id="KW-0732">Signal</keyword>
<dbReference type="InterPro" id="IPR007348">
    <property type="entry name" value="CopC_dom"/>
</dbReference>
<evidence type="ECO:0000313" key="9">
    <source>
        <dbReference type="Proteomes" id="UP000516148"/>
    </source>
</evidence>
<gene>
    <name evidence="8" type="primary">copC</name>
    <name evidence="8" type="ORF">H3Z74_24150</name>
</gene>
<dbReference type="Gene3D" id="2.60.40.1220">
    <property type="match status" value="1"/>
</dbReference>
<reference evidence="8 9" key="1">
    <citation type="submission" date="2020-09" db="EMBL/GenBank/DDBJ databases">
        <title>Sphingomonas sp., a new species isolated from pork steak.</title>
        <authorList>
            <person name="Heidler von Heilborn D."/>
        </authorList>
    </citation>
    <scope>NUCLEOTIDE SEQUENCE [LARGE SCALE GENOMIC DNA]</scope>
    <source>
        <strain evidence="9">S8-3T</strain>
    </source>
</reference>
<dbReference type="NCBIfam" id="NF033814">
    <property type="entry name" value="copper_CopC"/>
    <property type="match status" value="1"/>
</dbReference>
<comment type="similarity">
    <text evidence="2">Belongs to the CopC family.</text>
</comment>
<dbReference type="KEGG" id="spap:H3Z74_24150"/>
<feature type="domain" description="CopC" evidence="7">
    <location>
        <begin position="29"/>
        <end position="131"/>
    </location>
</feature>
<comment type="subcellular location">
    <subcellularLocation>
        <location evidence="1">Periplasm</location>
    </subcellularLocation>
</comment>
<accession>A0A7H0LJ21</accession>
<sequence length="132" mass="13822">MNFVRTALLAALAPAALIGLFGAPPALAHPRLLSAQPATGASVAKPTRIALAFSEKLVPQMSGMDVVMTGMPGMANHAPMKMGGFKTALDKDGKTLVATFARALPAGTYQVQWHVVSVDTHRVEGRIAFTVK</sequence>
<evidence type="ECO:0000256" key="1">
    <source>
        <dbReference type="ARBA" id="ARBA00004418"/>
    </source>
</evidence>
<evidence type="ECO:0000313" key="8">
    <source>
        <dbReference type="EMBL" id="QNQ09674.1"/>
    </source>
</evidence>
<evidence type="ECO:0000256" key="2">
    <source>
        <dbReference type="ARBA" id="ARBA00010509"/>
    </source>
</evidence>
<feature type="chain" id="PRO_5028810720" evidence="6">
    <location>
        <begin position="29"/>
        <end position="132"/>
    </location>
</feature>
<evidence type="ECO:0000256" key="5">
    <source>
        <dbReference type="ARBA" id="ARBA00023008"/>
    </source>
</evidence>
<name>A0A7H0LJ21_9SPHN</name>